<gene>
    <name evidence="2" type="ORF">B0J11DRAFT_188244</name>
</gene>
<evidence type="ECO:0000313" key="2">
    <source>
        <dbReference type="EMBL" id="KAH7112172.1"/>
    </source>
</evidence>
<feature type="compositionally biased region" description="Polar residues" evidence="1">
    <location>
        <begin position="506"/>
        <end position="517"/>
    </location>
</feature>
<feature type="region of interest" description="Disordered" evidence="1">
    <location>
        <begin position="1"/>
        <end position="25"/>
    </location>
</feature>
<feature type="compositionally biased region" description="Polar residues" evidence="1">
    <location>
        <begin position="414"/>
        <end position="424"/>
    </location>
</feature>
<feature type="compositionally biased region" description="Polar residues" evidence="1">
    <location>
        <begin position="448"/>
        <end position="482"/>
    </location>
</feature>
<dbReference type="OrthoDB" id="284473at2759"/>
<evidence type="ECO:0000256" key="1">
    <source>
        <dbReference type="SAM" id="MobiDB-lite"/>
    </source>
</evidence>
<feature type="compositionally biased region" description="Basic and acidic residues" evidence="1">
    <location>
        <begin position="271"/>
        <end position="284"/>
    </location>
</feature>
<accession>A0A9P9I9T9</accession>
<feature type="region of interest" description="Disordered" evidence="1">
    <location>
        <begin position="104"/>
        <end position="535"/>
    </location>
</feature>
<comment type="caution">
    <text evidence="2">The sequence shown here is derived from an EMBL/GenBank/DDBJ whole genome shotgun (WGS) entry which is preliminary data.</text>
</comment>
<name>A0A9P9I9T9_9PLEO</name>
<feature type="region of interest" description="Disordered" evidence="1">
    <location>
        <begin position="721"/>
        <end position="740"/>
    </location>
</feature>
<dbReference type="Proteomes" id="UP000700596">
    <property type="component" value="Unassembled WGS sequence"/>
</dbReference>
<feature type="compositionally biased region" description="Basic and acidic residues" evidence="1">
    <location>
        <begin position="426"/>
        <end position="435"/>
    </location>
</feature>
<feature type="compositionally biased region" description="Basic and acidic residues" evidence="1">
    <location>
        <begin position="109"/>
        <end position="122"/>
    </location>
</feature>
<feature type="compositionally biased region" description="Basic and acidic residues" evidence="1">
    <location>
        <begin position="194"/>
        <end position="207"/>
    </location>
</feature>
<reference evidence="2" key="1">
    <citation type="journal article" date="2021" name="Nat. Commun.">
        <title>Genetic determinants of endophytism in the Arabidopsis root mycobiome.</title>
        <authorList>
            <person name="Mesny F."/>
            <person name="Miyauchi S."/>
            <person name="Thiergart T."/>
            <person name="Pickel B."/>
            <person name="Atanasova L."/>
            <person name="Karlsson M."/>
            <person name="Huettel B."/>
            <person name="Barry K.W."/>
            <person name="Haridas S."/>
            <person name="Chen C."/>
            <person name="Bauer D."/>
            <person name="Andreopoulos W."/>
            <person name="Pangilinan J."/>
            <person name="LaButti K."/>
            <person name="Riley R."/>
            <person name="Lipzen A."/>
            <person name="Clum A."/>
            <person name="Drula E."/>
            <person name="Henrissat B."/>
            <person name="Kohler A."/>
            <person name="Grigoriev I.V."/>
            <person name="Martin F.M."/>
            <person name="Hacquard S."/>
        </authorList>
    </citation>
    <scope>NUCLEOTIDE SEQUENCE</scope>
    <source>
        <strain evidence="2">MPI-CAGE-CH-0243</strain>
    </source>
</reference>
<feature type="compositionally biased region" description="Polar residues" evidence="1">
    <location>
        <begin position="208"/>
        <end position="219"/>
    </location>
</feature>
<protein>
    <submittedName>
        <fullName evidence="2">Uncharacterized protein</fullName>
    </submittedName>
</protein>
<feature type="compositionally biased region" description="Basic and acidic residues" evidence="1">
    <location>
        <begin position="372"/>
        <end position="386"/>
    </location>
</feature>
<keyword evidence="3" id="KW-1185">Reference proteome</keyword>
<organism evidence="2 3">
    <name type="scientific">Dendryphion nanum</name>
    <dbReference type="NCBI Taxonomy" id="256645"/>
    <lineage>
        <taxon>Eukaryota</taxon>
        <taxon>Fungi</taxon>
        <taxon>Dikarya</taxon>
        <taxon>Ascomycota</taxon>
        <taxon>Pezizomycotina</taxon>
        <taxon>Dothideomycetes</taxon>
        <taxon>Pleosporomycetidae</taxon>
        <taxon>Pleosporales</taxon>
        <taxon>Torulaceae</taxon>
        <taxon>Dendryphion</taxon>
    </lineage>
</organism>
<feature type="compositionally biased region" description="Basic and acidic residues" evidence="1">
    <location>
        <begin position="396"/>
        <end position="412"/>
    </location>
</feature>
<dbReference type="EMBL" id="JAGMWT010000022">
    <property type="protein sequence ID" value="KAH7112172.1"/>
    <property type="molecule type" value="Genomic_DNA"/>
</dbReference>
<proteinExistence type="predicted"/>
<feature type="compositionally biased region" description="Basic and acidic residues" evidence="1">
    <location>
        <begin position="724"/>
        <end position="734"/>
    </location>
</feature>
<sequence>MATVDRSSEAKAPTSRMKCKDLSEEDNEDLTKLDGIFQRMKSSILPGPYILSTPSLHPYSHYSRHESQAWMLGRLFRPDEEHLQYRTFRYREPYQDCFVLQPDEEEPMEPERPKSQASDKSHQAPKKKISLSAYKSKQANGVITPGSKKVSPNLPPTKSAIHTNGVKKPESTHPSGEKTGPAKPKKRPATEALVSKKPDKRPRESADFTHSQSQPNSEPTESKSNVDRSAPSNSTPHGLPPLLSPVEQSVNNPYGLPDILSPTLPSNIQAELDKLAETQRKRGDSNASTSSSDRKPQLLPVPPAQKRDEGSKGPRIRSVSINGKSPDPPPVDKDAVAGPRLVVRLKYGKRNGTNVSQLLRLPPSRKPPPAPVDKKERPDPPKERPSKTTAVAADESSTRNKEASKTLPRRPDSSAPSIKVSNSVKVAEKRPRSESDTSSIMPAKRQKAQSSQDGPSTPAQQMATSPAISIKSSAQKNQNLYTTPRKEHRAVNMLRTTSAEGFDSTPARSGTTPSSTSKHLEVKGGASSAPLDKKKQAEIQTLSQVSMKLNTMGRSLKHEAQRIVTESGGHLSKEEQKRAAVTTLECILSYMAAYHAQDESMRARGRSGDVEGTWKTLLPLCSSFTRFTKGIPALDGLRLYLSAVISASICTQIAARSTRSKAHDSPQDLSQPELTKQFGTVTDNFALIADHHMKLLRYTRDAGNVLPPEDIQKLYPKTWSGKDSNSHFSRDPEKFQPGGRLSGPYYLPIQNDTTPIQAVRFGLKFLGEYGEKERLQYKLRVNLDKPE</sequence>
<dbReference type="AlphaFoldDB" id="A0A9P9I9T9"/>
<evidence type="ECO:0000313" key="3">
    <source>
        <dbReference type="Proteomes" id="UP000700596"/>
    </source>
</evidence>